<dbReference type="AlphaFoldDB" id="A0A9J6FFE1"/>
<name>A0A9J6FFE1_HAELO</name>
<dbReference type="OrthoDB" id="6500600at2759"/>
<evidence type="ECO:0000256" key="1">
    <source>
        <dbReference type="SAM" id="MobiDB-lite"/>
    </source>
</evidence>
<feature type="compositionally biased region" description="Pro residues" evidence="1">
    <location>
        <begin position="1"/>
        <end position="16"/>
    </location>
</feature>
<dbReference type="Proteomes" id="UP000821853">
    <property type="component" value="Unassembled WGS sequence"/>
</dbReference>
<dbReference type="VEuPathDB" id="VectorBase:HLOH_058939"/>
<feature type="region of interest" description="Disordered" evidence="1">
    <location>
        <begin position="1"/>
        <end position="50"/>
    </location>
</feature>
<organism evidence="2 3">
    <name type="scientific">Haemaphysalis longicornis</name>
    <name type="common">Bush tick</name>
    <dbReference type="NCBI Taxonomy" id="44386"/>
    <lineage>
        <taxon>Eukaryota</taxon>
        <taxon>Metazoa</taxon>
        <taxon>Ecdysozoa</taxon>
        <taxon>Arthropoda</taxon>
        <taxon>Chelicerata</taxon>
        <taxon>Arachnida</taxon>
        <taxon>Acari</taxon>
        <taxon>Parasitiformes</taxon>
        <taxon>Ixodida</taxon>
        <taxon>Ixodoidea</taxon>
        <taxon>Ixodidae</taxon>
        <taxon>Haemaphysalinae</taxon>
        <taxon>Haemaphysalis</taxon>
    </lineage>
</organism>
<proteinExistence type="predicted"/>
<gene>
    <name evidence="2" type="ORF">HPB48_021870</name>
</gene>
<evidence type="ECO:0000313" key="3">
    <source>
        <dbReference type="Proteomes" id="UP000821853"/>
    </source>
</evidence>
<comment type="caution">
    <text evidence="2">The sequence shown here is derived from an EMBL/GenBank/DDBJ whole genome shotgun (WGS) entry which is preliminary data.</text>
</comment>
<reference evidence="2 3" key="1">
    <citation type="journal article" date="2020" name="Cell">
        <title>Large-Scale Comparative Analyses of Tick Genomes Elucidate Their Genetic Diversity and Vector Capacities.</title>
        <authorList>
            <consortium name="Tick Genome and Microbiome Consortium (TIGMIC)"/>
            <person name="Jia N."/>
            <person name="Wang J."/>
            <person name="Shi W."/>
            <person name="Du L."/>
            <person name="Sun Y."/>
            <person name="Zhan W."/>
            <person name="Jiang J.F."/>
            <person name="Wang Q."/>
            <person name="Zhang B."/>
            <person name="Ji P."/>
            <person name="Bell-Sakyi L."/>
            <person name="Cui X.M."/>
            <person name="Yuan T.T."/>
            <person name="Jiang B.G."/>
            <person name="Yang W.F."/>
            <person name="Lam T.T."/>
            <person name="Chang Q.C."/>
            <person name="Ding S.J."/>
            <person name="Wang X.J."/>
            <person name="Zhu J.G."/>
            <person name="Ruan X.D."/>
            <person name="Zhao L."/>
            <person name="Wei J.T."/>
            <person name="Ye R.Z."/>
            <person name="Que T.C."/>
            <person name="Du C.H."/>
            <person name="Zhou Y.H."/>
            <person name="Cheng J.X."/>
            <person name="Dai P.F."/>
            <person name="Guo W.B."/>
            <person name="Han X.H."/>
            <person name="Huang E.J."/>
            <person name="Li L.F."/>
            <person name="Wei W."/>
            <person name="Gao Y.C."/>
            <person name="Liu J.Z."/>
            <person name="Shao H.Z."/>
            <person name="Wang X."/>
            <person name="Wang C.C."/>
            <person name="Yang T.C."/>
            <person name="Huo Q.B."/>
            <person name="Li W."/>
            <person name="Chen H.Y."/>
            <person name="Chen S.E."/>
            <person name="Zhou L.G."/>
            <person name="Ni X.B."/>
            <person name="Tian J.H."/>
            <person name="Sheng Y."/>
            <person name="Liu T."/>
            <person name="Pan Y.S."/>
            <person name="Xia L.Y."/>
            <person name="Li J."/>
            <person name="Zhao F."/>
            <person name="Cao W.C."/>
        </authorList>
    </citation>
    <scope>NUCLEOTIDE SEQUENCE [LARGE SCALE GENOMIC DNA]</scope>
    <source>
        <strain evidence="2">HaeL-2018</strain>
    </source>
</reference>
<protein>
    <submittedName>
        <fullName evidence="2">Uncharacterized protein</fullName>
    </submittedName>
</protein>
<accession>A0A9J6FFE1</accession>
<sequence>MAPPDDPSPPATPPSALPTESTPRPQKTPKPGPSKTPSTAAKSRVKKTPNFTKLHAAQFAKMKSVVDCAAKRTILPGAAAKPQTPKPVASRIPRLLLAKAKTEPLRNPIRARVGTGERATVRQIEARRILGGSRSNRRFDLVMARRGIVCD</sequence>
<dbReference type="EMBL" id="JABSTR010000003">
    <property type="protein sequence ID" value="KAH9365062.1"/>
    <property type="molecule type" value="Genomic_DNA"/>
</dbReference>
<evidence type="ECO:0000313" key="2">
    <source>
        <dbReference type="EMBL" id="KAH9365062.1"/>
    </source>
</evidence>
<keyword evidence="3" id="KW-1185">Reference proteome</keyword>